<dbReference type="Pfam" id="PF00656">
    <property type="entry name" value="Peptidase_C14"/>
    <property type="match status" value="1"/>
</dbReference>
<dbReference type="Proteomes" id="UP001516023">
    <property type="component" value="Unassembled WGS sequence"/>
</dbReference>
<proteinExistence type="predicted"/>
<reference evidence="3 4" key="1">
    <citation type="journal article" date="2020" name="G3 (Bethesda)">
        <title>Improved Reference Genome for Cyclotella cryptica CCMP332, a Model for Cell Wall Morphogenesis, Salinity Adaptation, and Lipid Production in Diatoms (Bacillariophyta).</title>
        <authorList>
            <person name="Roberts W.R."/>
            <person name="Downey K.M."/>
            <person name="Ruck E.C."/>
            <person name="Traller J.C."/>
            <person name="Alverson A.J."/>
        </authorList>
    </citation>
    <scope>NUCLEOTIDE SEQUENCE [LARGE SCALE GENOMIC DNA]</scope>
    <source>
        <strain evidence="3 4">CCMP332</strain>
    </source>
</reference>
<feature type="domain" description="Peptidase C14 caspase" evidence="2">
    <location>
        <begin position="4"/>
        <end position="178"/>
    </location>
</feature>
<name>A0ABD3PYB6_9STRA</name>
<evidence type="ECO:0000259" key="2">
    <source>
        <dbReference type="Pfam" id="PF00656"/>
    </source>
</evidence>
<dbReference type="EMBL" id="JABMIG020000097">
    <property type="protein sequence ID" value="KAL3792857.1"/>
    <property type="molecule type" value="Genomic_DNA"/>
</dbReference>
<evidence type="ECO:0000313" key="3">
    <source>
        <dbReference type="EMBL" id="KAL3792857.1"/>
    </source>
</evidence>
<accession>A0ABD3PYB6</accession>
<comment type="caution">
    <text evidence="3">The sequence shown here is derived from an EMBL/GenBank/DDBJ whole genome shotgun (WGS) entry which is preliminary data.</text>
</comment>
<dbReference type="InterPro" id="IPR011600">
    <property type="entry name" value="Pept_C14_caspase"/>
</dbReference>
<dbReference type="Gene3D" id="3.40.50.1460">
    <property type="match status" value="1"/>
</dbReference>
<keyword evidence="4" id="KW-1185">Reference proteome</keyword>
<gene>
    <name evidence="3" type="ORF">HJC23_004782</name>
</gene>
<dbReference type="AlphaFoldDB" id="A0ABD3PYB6"/>
<sequence length="693" mass="77883">MHYACIIGVNHEWPEQRKSLGDIGLARCLSRHCGLPKRRLVEIYDQFATRSNVLYSLEQLLNIRNENPTEDDTLLLYYGGHGKAEEVCTYTESIVDGRIQHEPWLRYDEIVDLLETTFRGGTVWVIVDCCHSGGFGKAVMQRYHDSNNTLNVNYGCIMSVPPGDTAGEEWTMTECFIRAFKGELLCSANASSPYYLSTRKGKHRIKLPQEIVPPENQPDPSKSQPFAHPSWGQVIEFLANEMGRVKGNQLTTLFCGHGMNDGTILTTPCVFAEQFTSMFDPVMCSSEQGRVGGIPRDDSWMVPFVQNAYSVHDEIYIKWTGPLIGSIYNAKSCSNVGSYVIGWLPARIISISDSIACIDVRDVITGNHWTIEVPIGEEIETKNTLLSGLPFGFHLKPQQCVNAVTHLAKQLCYIDASLCPNTRLQILWTDGKFYPGTVLCPEEVVWDNVEEHEVDDHYFVAGPYAPVKWEEEDTTSLVPLGKCVVVNNRHKSFKKNDLVAAQVSVEKSIRQTAKHIDTPEQAMFASLSCSGRKLHPSHEPISNSHDAKEEDCNEWEAYDAEDCEYLPVHIMNDVKRLPLEVLAYHMCYRQSGSFSVVFWKEDSVLSLVPNTFLRLRLDNENECNSDSSDSSNDDDECSEANTTDSNLAPVAPSIDSFEVGSSWWVANQRFARVTLLLSAAFTLGYLLGNRKRI</sequence>
<evidence type="ECO:0000313" key="4">
    <source>
        <dbReference type="Proteomes" id="UP001516023"/>
    </source>
</evidence>
<evidence type="ECO:0000256" key="1">
    <source>
        <dbReference type="SAM" id="MobiDB-lite"/>
    </source>
</evidence>
<organism evidence="3 4">
    <name type="scientific">Cyclotella cryptica</name>
    <dbReference type="NCBI Taxonomy" id="29204"/>
    <lineage>
        <taxon>Eukaryota</taxon>
        <taxon>Sar</taxon>
        <taxon>Stramenopiles</taxon>
        <taxon>Ochrophyta</taxon>
        <taxon>Bacillariophyta</taxon>
        <taxon>Coscinodiscophyceae</taxon>
        <taxon>Thalassiosirophycidae</taxon>
        <taxon>Stephanodiscales</taxon>
        <taxon>Stephanodiscaceae</taxon>
        <taxon>Cyclotella</taxon>
    </lineage>
</organism>
<feature type="region of interest" description="Disordered" evidence="1">
    <location>
        <begin position="622"/>
        <end position="646"/>
    </location>
</feature>
<protein>
    <recommendedName>
        <fullName evidence="2">Peptidase C14 caspase domain-containing protein</fullName>
    </recommendedName>
</protein>